<protein>
    <submittedName>
        <fullName evidence="2">Macro domain-containing protein</fullName>
    </submittedName>
</protein>
<organism evidence="2 3">
    <name type="scientific">Desulfatitalea alkaliphila</name>
    <dbReference type="NCBI Taxonomy" id="2929485"/>
    <lineage>
        <taxon>Bacteria</taxon>
        <taxon>Pseudomonadati</taxon>
        <taxon>Thermodesulfobacteriota</taxon>
        <taxon>Desulfobacteria</taxon>
        <taxon>Desulfobacterales</taxon>
        <taxon>Desulfosarcinaceae</taxon>
        <taxon>Desulfatitalea</taxon>
    </lineage>
</organism>
<proteinExistence type="predicted"/>
<reference evidence="2" key="1">
    <citation type="submission" date="2022-04" db="EMBL/GenBank/DDBJ databases">
        <title>Desulfatitalea alkaliphila sp. nov., a novel anaerobic sulfate-reducing bacterium isolated from terrestrial mud volcano, Taman Peninsula, Russia.</title>
        <authorList>
            <person name="Khomyakova M.A."/>
            <person name="Merkel A.Y."/>
            <person name="Slobodkin A.I."/>
        </authorList>
    </citation>
    <scope>NUCLEOTIDE SEQUENCE</scope>
    <source>
        <strain evidence="2">M08but</strain>
    </source>
</reference>
<dbReference type="PANTHER" id="PTHR11106">
    <property type="entry name" value="GANGLIOSIDE INDUCED DIFFERENTIATION ASSOCIATED PROTEIN 2-RELATED"/>
    <property type="match status" value="1"/>
</dbReference>
<evidence type="ECO:0000259" key="1">
    <source>
        <dbReference type="PROSITE" id="PS51154"/>
    </source>
</evidence>
<dbReference type="PANTHER" id="PTHR11106:SF27">
    <property type="entry name" value="MACRO DOMAIN-CONTAINING PROTEIN"/>
    <property type="match status" value="1"/>
</dbReference>
<comment type="caution">
    <text evidence="2">The sequence shown here is derived from an EMBL/GenBank/DDBJ whole genome shotgun (WGS) entry which is preliminary data.</text>
</comment>
<keyword evidence="3" id="KW-1185">Reference proteome</keyword>
<dbReference type="SUPFAM" id="SSF52949">
    <property type="entry name" value="Macro domain-like"/>
    <property type="match status" value="1"/>
</dbReference>
<dbReference type="AlphaFoldDB" id="A0AA41R531"/>
<dbReference type="Pfam" id="PF01661">
    <property type="entry name" value="Macro"/>
    <property type="match status" value="1"/>
</dbReference>
<gene>
    <name evidence="2" type="ORF">MRX98_13780</name>
</gene>
<evidence type="ECO:0000313" key="2">
    <source>
        <dbReference type="EMBL" id="MCJ8501648.1"/>
    </source>
</evidence>
<sequence length="179" mass="19093">MATRELHGVKIECVQGNIEGQPDMEAIVNAANAELRIGGGVAGAIHRAAGPGLEAECRPLAPIRPGEAVITGAHHLPNRYVIHCLGPVYGMDKPSDRLLASCYRNALQLSEDNGIGSIAFPAISTGVFGYPLEPAARVALGTIFEMLPMLSTVHHIRIVLFNSADIQVYEQVLNEFSGK</sequence>
<dbReference type="InterPro" id="IPR002589">
    <property type="entry name" value="Macro_dom"/>
</dbReference>
<accession>A0AA41R531</accession>
<dbReference type="PROSITE" id="PS51154">
    <property type="entry name" value="MACRO"/>
    <property type="match status" value="1"/>
</dbReference>
<dbReference type="Gene3D" id="3.40.220.10">
    <property type="entry name" value="Leucine Aminopeptidase, subunit E, domain 1"/>
    <property type="match status" value="1"/>
</dbReference>
<dbReference type="EMBL" id="JALJRB010000015">
    <property type="protein sequence ID" value="MCJ8501648.1"/>
    <property type="molecule type" value="Genomic_DNA"/>
</dbReference>
<dbReference type="SMART" id="SM00506">
    <property type="entry name" value="A1pp"/>
    <property type="match status" value="1"/>
</dbReference>
<name>A0AA41R531_9BACT</name>
<feature type="domain" description="Macro" evidence="1">
    <location>
        <begin position="1"/>
        <end position="177"/>
    </location>
</feature>
<dbReference type="InterPro" id="IPR043472">
    <property type="entry name" value="Macro_dom-like"/>
</dbReference>
<dbReference type="RefSeq" id="WP_246910094.1">
    <property type="nucleotide sequence ID" value="NZ_JALJRB010000015.1"/>
</dbReference>
<evidence type="ECO:0000313" key="3">
    <source>
        <dbReference type="Proteomes" id="UP001165427"/>
    </source>
</evidence>
<dbReference type="Proteomes" id="UP001165427">
    <property type="component" value="Unassembled WGS sequence"/>
</dbReference>